<name>A0A9X3YNF5_9GAMM</name>
<dbReference type="GO" id="GO:0005524">
    <property type="term" value="F:ATP binding"/>
    <property type="evidence" value="ECO:0007669"/>
    <property type="project" value="UniProtKB-KW"/>
</dbReference>
<feature type="domain" description="Fido" evidence="3">
    <location>
        <begin position="91"/>
        <end position="240"/>
    </location>
</feature>
<dbReference type="InterPro" id="IPR040198">
    <property type="entry name" value="Fido_containing"/>
</dbReference>
<evidence type="ECO:0000313" key="4">
    <source>
        <dbReference type="EMBL" id="MDC8014897.1"/>
    </source>
</evidence>
<dbReference type="EMBL" id="JAOVZO020000019">
    <property type="protein sequence ID" value="MDC8014897.1"/>
    <property type="molecule type" value="Genomic_DNA"/>
</dbReference>
<evidence type="ECO:0000313" key="5">
    <source>
        <dbReference type="Proteomes" id="UP001139971"/>
    </source>
</evidence>
<keyword evidence="5" id="KW-1185">Reference proteome</keyword>
<evidence type="ECO:0000256" key="1">
    <source>
        <dbReference type="PIRSR" id="PIRSR640198-1"/>
    </source>
</evidence>
<evidence type="ECO:0000259" key="3">
    <source>
        <dbReference type="PROSITE" id="PS51459"/>
    </source>
</evidence>
<feature type="active site" evidence="1">
    <location>
        <position position="170"/>
    </location>
</feature>
<dbReference type="Pfam" id="PF02661">
    <property type="entry name" value="Fic"/>
    <property type="match status" value="1"/>
</dbReference>
<accession>A0A9X3YNF5</accession>
<dbReference type="RefSeq" id="WP_272842092.1">
    <property type="nucleotide sequence ID" value="NZ_JAOVZO020000019.1"/>
</dbReference>
<organism evidence="4 5">
    <name type="scientific">Tahibacter soli</name>
    <dbReference type="NCBI Taxonomy" id="2983605"/>
    <lineage>
        <taxon>Bacteria</taxon>
        <taxon>Pseudomonadati</taxon>
        <taxon>Pseudomonadota</taxon>
        <taxon>Gammaproteobacteria</taxon>
        <taxon>Lysobacterales</taxon>
        <taxon>Rhodanobacteraceae</taxon>
        <taxon>Tahibacter</taxon>
    </lineage>
</organism>
<dbReference type="Gene3D" id="1.10.3290.10">
    <property type="entry name" value="Fido-like domain"/>
    <property type="match status" value="1"/>
</dbReference>
<dbReference type="InterPro" id="IPR003812">
    <property type="entry name" value="Fido"/>
</dbReference>
<dbReference type="PROSITE" id="PS51459">
    <property type="entry name" value="FIDO"/>
    <property type="match status" value="1"/>
</dbReference>
<keyword evidence="2" id="KW-0547">Nucleotide-binding</keyword>
<dbReference type="SUPFAM" id="SSF140931">
    <property type="entry name" value="Fic-like"/>
    <property type="match status" value="1"/>
</dbReference>
<dbReference type="AlphaFoldDB" id="A0A9X3YNF5"/>
<proteinExistence type="predicted"/>
<dbReference type="PANTHER" id="PTHR13504:SF38">
    <property type="entry name" value="FIDO DOMAIN-CONTAINING PROTEIN"/>
    <property type="match status" value="1"/>
</dbReference>
<comment type="caution">
    <text evidence="4">The sequence shown here is derived from an EMBL/GenBank/DDBJ whole genome shotgun (WGS) entry which is preliminary data.</text>
</comment>
<protein>
    <submittedName>
        <fullName evidence="4">Fic family protein</fullName>
    </submittedName>
</protein>
<keyword evidence="2" id="KW-0067">ATP-binding</keyword>
<dbReference type="Proteomes" id="UP001139971">
    <property type="component" value="Unassembled WGS sequence"/>
</dbReference>
<dbReference type="PANTHER" id="PTHR13504">
    <property type="entry name" value="FIDO DOMAIN-CONTAINING PROTEIN DDB_G0283145"/>
    <property type="match status" value="1"/>
</dbReference>
<reference evidence="4" key="1">
    <citation type="submission" date="2023-02" db="EMBL/GenBank/DDBJ databases">
        <title>Tahibacter soli sp. nov. isolated from soil.</title>
        <authorList>
            <person name="Baek J.H."/>
            <person name="Lee J.K."/>
            <person name="Choi D.G."/>
            <person name="Jeon C.O."/>
        </authorList>
    </citation>
    <scope>NUCLEOTIDE SEQUENCE</scope>
    <source>
        <strain evidence="4">BL</strain>
    </source>
</reference>
<dbReference type="InterPro" id="IPR036597">
    <property type="entry name" value="Fido-like_dom_sf"/>
</dbReference>
<gene>
    <name evidence="4" type="ORF">OD750_020320</name>
</gene>
<evidence type="ECO:0000256" key="2">
    <source>
        <dbReference type="PIRSR" id="PIRSR640198-2"/>
    </source>
</evidence>
<feature type="binding site" evidence="2">
    <location>
        <begin position="174"/>
        <end position="181"/>
    </location>
    <ligand>
        <name>ATP</name>
        <dbReference type="ChEBI" id="CHEBI:30616"/>
    </ligand>
</feature>
<sequence length="339" mass="36433">MASNPISGFERGQRIAMPIVITGTVAEYFLPSLLADVAVDVPGVPETSSPSATLVAPWLLVAIRCAATPANLLCADLQCEAALSILTKGAIDIDRLRLAHGALTGLPHASGYRDAIAWVNGRSPEDAKLVPPPSSAIEPLMSDLAVFLARTDVPVWIKQALAYYQLIHIHPFADGNGRLSRLLVAAIGATTSPARLRSMIVALALSVHRKAFTHRFDAMQAGISDAYLRLWRNLDEWACDFSFEVATRERELRTTLSELVGANSAPRLFDLFADGVALTEQKVAATLRWSAKNAPLYFTRLRDAGWANGSAAGFVAEPVRAAQRELVARVVAGSSTILL</sequence>